<gene>
    <name evidence="7" type="ORF">HMPREF9238_01406</name>
</gene>
<dbReference type="SUPFAM" id="SSF53067">
    <property type="entry name" value="Actin-like ATPase domain"/>
    <property type="match status" value="2"/>
</dbReference>
<dbReference type="InterPro" id="IPR018485">
    <property type="entry name" value="FGGY_C"/>
</dbReference>
<dbReference type="EMBL" id="AGWN01000001">
    <property type="protein sequence ID" value="EPD31629.1"/>
    <property type="molecule type" value="Genomic_DNA"/>
</dbReference>
<dbReference type="Proteomes" id="UP000014387">
    <property type="component" value="Unassembled WGS sequence"/>
</dbReference>
<comment type="similarity">
    <text evidence="1 4">Belongs to the FGGY kinase family.</text>
</comment>
<dbReference type="PANTHER" id="PTHR43095">
    <property type="entry name" value="SUGAR KINASE"/>
    <property type="match status" value="1"/>
</dbReference>
<evidence type="ECO:0000256" key="2">
    <source>
        <dbReference type="ARBA" id="ARBA00022679"/>
    </source>
</evidence>
<keyword evidence="3 4" id="KW-0418">Kinase</keyword>
<dbReference type="GO" id="GO:0005975">
    <property type="term" value="P:carbohydrate metabolic process"/>
    <property type="evidence" value="ECO:0007669"/>
    <property type="project" value="InterPro"/>
</dbReference>
<dbReference type="InterPro" id="IPR018483">
    <property type="entry name" value="Carb_kinase_FGGY_CS"/>
</dbReference>
<evidence type="ECO:0000256" key="1">
    <source>
        <dbReference type="ARBA" id="ARBA00009156"/>
    </source>
</evidence>
<dbReference type="Pfam" id="PF00370">
    <property type="entry name" value="FGGY_N"/>
    <property type="match status" value="1"/>
</dbReference>
<organism evidence="7 8">
    <name type="scientific">Gleimia europaea ACS-120-V-Col10b</name>
    <dbReference type="NCBI Taxonomy" id="883069"/>
    <lineage>
        <taxon>Bacteria</taxon>
        <taxon>Bacillati</taxon>
        <taxon>Actinomycetota</taxon>
        <taxon>Actinomycetes</taxon>
        <taxon>Actinomycetales</taxon>
        <taxon>Actinomycetaceae</taxon>
        <taxon>Gleimia</taxon>
    </lineage>
</organism>
<evidence type="ECO:0000259" key="5">
    <source>
        <dbReference type="Pfam" id="PF00370"/>
    </source>
</evidence>
<dbReference type="GO" id="GO:0016773">
    <property type="term" value="F:phosphotransferase activity, alcohol group as acceptor"/>
    <property type="evidence" value="ECO:0007669"/>
    <property type="project" value="InterPro"/>
</dbReference>
<protein>
    <recommendedName>
        <fullName evidence="9">Carbohydrate kinase</fullName>
    </recommendedName>
</protein>
<dbReference type="InterPro" id="IPR000577">
    <property type="entry name" value="Carb_kinase_FGGY"/>
</dbReference>
<dbReference type="InterPro" id="IPR050406">
    <property type="entry name" value="FGGY_Carb_Kinase"/>
</dbReference>
<dbReference type="RefSeq" id="WP_016444739.1">
    <property type="nucleotide sequence ID" value="NZ_KE150266.1"/>
</dbReference>
<dbReference type="OrthoDB" id="9782710at2"/>
<dbReference type="PIRSF" id="PIRSF000538">
    <property type="entry name" value="GlpK"/>
    <property type="match status" value="1"/>
</dbReference>
<dbReference type="Pfam" id="PF02782">
    <property type="entry name" value="FGGY_C"/>
    <property type="match status" value="1"/>
</dbReference>
<reference evidence="7 8" key="1">
    <citation type="submission" date="2013-05" db="EMBL/GenBank/DDBJ databases">
        <title>The Genome Sequence of Actinomyces europaeus ACS-120-V-COL10B.</title>
        <authorList>
            <consortium name="The Broad Institute Genomics Platform"/>
            <person name="Earl A."/>
            <person name="Ward D."/>
            <person name="Feldgarden M."/>
            <person name="Gevers D."/>
            <person name="Saerens B."/>
            <person name="Vaneechoutte M."/>
            <person name="Walker B."/>
            <person name="Young S."/>
            <person name="Zeng Q."/>
            <person name="Gargeya S."/>
            <person name="Fitzgerald M."/>
            <person name="Haas B."/>
            <person name="Abouelleil A."/>
            <person name="Allen A.W."/>
            <person name="Alvarado L."/>
            <person name="Arachchi H.M."/>
            <person name="Berlin A.M."/>
            <person name="Chapman S.B."/>
            <person name="Gainer-Dewar J."/>
            <person name="Goldberg J."/>
            <person name="Griggs A."/>
            <person name="Gujja S."/>
            <person name="Hansen M."/>
            <person name="Howarth C."/>
            <person name="Imamovic A."/>
            <person name="Ireland A."/>
            <person name="Larimer J."/>
            <person name="McCowan C."/>
            <person name="Murphy C."/>
            <person name="Pearson M."/>
            <person name="Poon T.W."/>
            <person name="Priest M."/>
            <person name="Roberts A."/>
            <person name="Saif S."/>
            <person name="Shea T."/>
            <person name="Sisk P."/>
            <person name="Sykes S."/>
            <person name="Wortman J."/>
            <person name="Nusbaum C."/>
            <person name="Birren B."/>
        </authorList>
    </citation>
    <scope>NUCLEOTIDE SEQUENCE [LARGE SCALE GENOMIC DNA]</scope>
    <source>
        <strain evidence="7 8">ACS-120-V-Col10b</strain>
    </source>
</reference>
<feature type="domain" description="Carbohydrate kinase FGGY N-terminal" evidence="5">
    <location>
        <begin position="5"/>
        <end position="248"/>
    </location>
</feature>
<comment type="caution">
    <text evidence="7">The sequence shown here is derived from an EMBL/GenBank/DDBJ whole genome shotgun (WGS) entry which is preliminary data.</text>
</comment>
<evidence type="ECO:0008006" key="9">
    <source>
        <dbReference type="Google" id="ProtNLM"/>
    </source>
</evidence>
<proteinExistence type="inferred from homology"/>
<dbReference type="InterPro" id="IPR043129">
    <property type="entry name" value="ATPase_NBD"/>
</dbReference>
<dbReference type="Gene3D" id="3.30.420.40">
    <property type="match status" value="2"/>
</dbReference>
<feature type="domain" description="Carbohydrate kinase FGGY C-terminal" evidence="6">
    <location>
        <begin position="260"/>
        <end position="443"/>
    </location>
</feature>
<dbReference type="PANTHER" id="PTHR43095:SF3">
    <property type="entry name" value="L-XYLULOSE_3-KETO-L-GULONATE KINASE"/>
    <property type="match status" value="1"/>
</dbReference>
<evidence type="ECO:0000313" key="7">
    <source>
        <dbReference type="EMBL" id="EPD31629.1"/>
    </source>
</evidence>
<dbReference type="GO" id="GO:0016301">
    <property type="term" value="F:kinase activity"/>
    <property type="evidence" value="ECO:0007669"/>
    <property type="project" value="UniProtKB-KW"/>
</dbReference>
<evidence type="ECO:0000259" key="6">
    <source>
        <dbReference type="Pfam" id="PF02782"/>
    </source>
</evidence>
<evidence type="ECO:0000313" key="8">
    <source>
        <dbReference type="Proteomes" id="UP000014387"/>
    </source>
</evidence>
<evidence type="ECO:0000256" key="4">
    <source>
        <dbReference type="RuleBase" id="RU003733"/>
    </source>
</evidence>
<name>A0A9W5RFU6_9ACTO</name>
<dbReference type="InterPro" id="IPR018484">
    <property type="entry name" value="FGGY_N"/>
</dbReference>
<evidence type="ECO:0000256" key="3">
    <source>
        <dbReference type="ARBA" id="ARBA00022777"/>
    </source>
</evidence>
<keyword evidence="8" id="KW-1185">Reference proteome</keyword>
<dbReference type="PROSITE" id="PS00445">
    <property type="entry name" value="FGGY_KINASES_2"/>
    <property type="match status" value="1"/>
</dbReference>
<dbReference type="AlphaFoldDB" id="A0A9W5RFU6"/>
<sequence>MQEVVIGVDGGTTAVKAVAFDLHGKILATHHEAVPVQYGDNGEAEQDMNQIWEAVATCLREVAGEVKDSKIVGIGLTGQGDGAWLIDEAGEPVRPAANWLDGRAAKRVKQWDEDGRAAKVLEVTGTTTFGGLFPVLIEELAATQPEVVARAATHLNCKDWIRFKLTGERLTDYTEASRSFLDVRTTDGFSEQLAKDLGLEEYARLLPQIRRADGKAMPLSEEAARETGIPAGTPVGVGMIDVAVTGMGLGALENGDSWLILGTTAFVGTLLPSVSERRSDLSMVLATGNDKQVLEFMAPMTGTPNLDWIRKVLGLEENSWSELEKRARMSKPGASGVVYLPYASPGGERAPFLDTNASASWAGMSLTSSTEDILRSVYEGVAFSLVECINTLQIHSDLVVSGGGFRSDLICEILADATGQTVVRQDAPEAGARGAAVLALVSAGRFDTVEEASEALRTSLETFEPDPVKYEMYKKSHEVFVKTRQALQPVWPEMRELRRSGGERSEA</sequence>
<keyword evidence="2 4" id="KW-0808">Transferase</keyword>
<accession>A0A9W5RFU6</accession>